<dbReference type="EMBL" id="GALX01003500">
    <property type="protein sequence ID" value="JAB64966.1"/>
    <property type="molecule type" value="Transcribed_RNA"/>
</dbReference>
<dbReference type="PROSITE" id="PS51061">
    <property type="entry name" value="R3H"/>
    <property type="match status" value="1"/>
</dbReference>
<dbReference type="PANTHER" id="PTHR32019:SF2">
    <property type="entry name" value="R3H DOMAIN-CONTAINING PROTEIN 4"/>
    <property type="match status" value="1"/>
</dbReference>
<gene>
    <name evidence="2" type="primary">R3HD4</name>
</gene>
<accession>V5I960</accession>
<dbReference type="InterPro" id="IPR001374">
    <property type="entry name" value="R3H_dom"/>
</dbReference>
<dbReference type="Pfam" id="PF01424">
    <property type="entry name" value="R3H"/>
    <property type="match status" value="1"/>
</dbReference>
<proteinExistence type="predicted"/>
<dbReference type="InterPro" id="IPR036867">
    <property type="entry name" value="R3H_dom_sf"/>
</dbReference>
<dbReference type="AlphaFoldDB" id="V5I960"/>
<sequence>MESYKSPFARLLEDSNALEYWNTFIEKSEEEQLKIIRAFSDKFCDNNLQSVHKSNKHGRLSSRIRHTIKIKKNLSLEVVKGLEEDLIKFFKTTPQNKYIRSPQTSFDRLLVHAAAQYHKLKSISVLDEEKGKRSVEVYNTHTDWTPADYFLADFIKELRR</sequence>
<feature type="domain" description="R3H" evidence="1">
    <location>
        <begin position="76"/>
        <end position="139"/>
    </location>
</feature>
<reference evidence="2" key="1">
    <citation type="submission" date="2013-07" db="EMBL/GenBank/DDBJ databases">
        <title>Midgut Transcriptome Profiling of Anoplphora glabripennis, a Lignocellulose Degrading, Wood-Boring Cerambycid.</title>
        <authorList>
            <person name="Scully E.D."/>
            <person name="Hoover K."/>
            <person name="Carlson J.E."/>
            <person name="Tien M."/>
            <person name="Geib S.M."/>
        </authorList>
    </citation>
    <scope>NUCLEOTIDE SEQUENCE</scope>
</reference>
<dbReference type="PANTHER" id="PTHR32019">
    <property type="entry name" value="R3H DOMAIN-CONTAINING PROTEIN 4"/>
    <property type="match status" value="1"/>
</dbReference>
<dbReference type="SUPFAM" id="SSF82708">
    <property type="entry name" value="R3H domain"/>
    <property type="match status" value="1"/>
</dbReference>
<dbReference type="InterPro" id="IPR039629">
    <property type="entry name" value="R3HDM4"/>
</dbReference>
<dbReference type="GO" id="GO:0003676">
    <property type="term" value="F:nucleic acid binding"/>
    <property type="evidence" value="ECO:0007669"/>
    <property type="project" value="UniProtKB-UniRule"/>
</dbReference>
<organism evidence="2">
    <name type="scientific">Anoplophora glabripennis</name>
    <name type="common">Asian longhorn beetle</name>
    <name type="synonym">Anoplophora nobilis</name>
    <dbReference type="NCBI Taxonomy" id="217634"/>
    <lineage>
        <taxon>Eukaryota</taxon>
        <taxon>Metazoa</taxon>
        <taxon>Ecdysozoa</taxon>
        <taxon>Arthropoda</taxon>
        <taxon>Hexapoda</taxon>
        <taxon>Insecta</taxon>
        <taxon>Pterygota</taxon>
        <taxon>Neoptera</taxon>
        <taxon>Endopterygota</taxon>
        <taxon>Coleoptera</taxon>
        <taxon>Polyphaga</taxon>
        <taxon>Cucujiformia</taxon>
        <taxon>Chrysomeloidea</taxon>
        <taxon>Cerambycidae</taxon>
        <taxon>Lamiinae</taxon>
        <taxon>Lamiini</taxon>
        <taxon>Anoplophora</taxon>
    </lineage>
</organism>
<protein>
    <submittedName>
        <fullName evidence="2">R3H domain-containing protein 4</fullName>
    </submittedName>
</protein>
<evidence type="ECO:0000313" key="2">
    <source>
        <dbReference type="EMBL" id="JAB64966.1"/>
    </source>
</evidence>
<evidence type="ECO:0000259" key="1">
    <source>
        <dbReference type="PROSITE" id="PS51061"/>
    </source>
</evidence>
<dbReference type="OrthoDB" id="75169at2759"/>
<name>V5I960_ANOGL</name>
<dbReference type="Gene3D" id="3.30.1370.50">
    <property type="entry name" value="R3H-like domain"/>
    <property type="match status" value="1"/>
</dbReference>